<evidence type="ECO:0000313" key="2">
    <source>
        <dbReference type="Proteomes" id="UP000177821"/>
    </source>
</evidence>
<proteinExistence type="predicted"/>
<reference evidence="1 2" key="1">
    <citation type="journal article" date="2016" name="Nat. Commun.">
        <title>Thousands of microbial genomes shed light on interconnected biogeochemical processes in an aquifer system.</title>
        <authorList>
            <person name="Anantharaman K."/>
            <person name="Brown C.T."/>
            <person name="Hug L.A."/>
            <person name="Sharon I."/>
            <person name="Castelle C.J."/>
            <person name="Probst A.J."/>
            <person name="Thomas B.C."/>
            <person name="Singh A."/>
            <person name="Wilkins M.J."/>
            <person name="Karaoz U."/>
            <person name="Brodie E.L."/>
            <person name="Williams K.H."/>
            <person name="Hubbard S.S."/>
            <person name="Banfield J.F."/>
        </authorList>
    </citation>
    <scope>NUCLEOTIDE SEQUENCE [LARGE SCALE GENOMIC DNA]</scope>
</reference>
<comment type="caution">
    <text evidence="1">The sequence shown here is derived from an EMBL/GenBank/DDBJ whole genome shotgun (WGS) entry which is preliminary data.</text>
</comment>
<organism evidence="1 2">
    <name type="scientific">Candidatus Woykebacteria bacterium RIFCSPHIGHO2_02_FULL_43_16b</name>
    <dbReference type="NCBI Taxonomy" id="1802601"/>
    <lineage>
        <taxon>Bacteria</taxon>
        <taxon>Candidatus Woykeibacteriota</taxon>
    </lineage>
</organism>
<accession>A0A1G1WNV7</accession>
<protein>
    <submittedName>
        <fullName evidence="1">Uncharacterized protein</fullName>
    </submittedName>
</protein>
<gene>
    <name evidence="1" type="ORF">A3J50_00585</name>
</gene>
<dbReference type="EMBL" id="MHCX01000025">
    <property type="protein sequence ID" value="OGY29432.1"/>
    <property type="molecule type" value="Genomic_DNA"/>
</dbReference>
<dbReference type="Proteomes" id="UP000177821">
    <property type="component" value="Unassembled WGS sequence"/>
</dbReference>
<name>A0A1G1WNV7_9BACT</name>
<evidence type="ECO:0000313" key="1">
    <source>
        <dbReference type="EMBL" id="OGY29432.1"/>
    </source>
</evidence>
<dbReference type="AlphaFoldDB" id="A0A1G1WNV7"/>
<sequence length="82" mass="9337">MRHLRRRHPYRRNGLGQESKDLKGKNLLHLSLLLGSIGDTSNILHHHPPHEARGDQGEYNVYEIRTALDKDVPMTCISPGMS</sequence>